<proteinExistence type="predicted"/>
<dbReference type="AlphaFoldDB" id="A0A2B7XSE1"/>
<dbReference type="EMBL" id="PDNA01000122">
    <property type="protein sequence ID" value="PGH12136.1"/>
    <property type="molecule type" value="Genomic_DNA"/>
</dbReference>
<dbReference type="OrthoDB" id="5346728at2759"/>
<comment type="caution">
    <text evidence="3">The sequence shown here is derived from an EMBL/GenBank/DDBJ whole genome shotgun (WGS) entry which is preliminary data.</text>
</comment>
<evidence type="ECO:0000313" key="4">
    <source>
        <dbReference type="Proteomes" id="UP000224634"/>
    </source>
</evidence>
<gene>
    <name evidence="3" type="ORF">AJ80_06857</name>
</gene>
<feature type="transmembrane region" description="Helical" evidence="2">
    <location>
        <begin position="6"/>
        <end position="28"/>
    </location>
</feature>
<protein>
    <submittedName>
        <fullName evidence="3">Uncharacterized protein</fullName>
    </submittedName>
</protein>
<accession>A0A2B7XSE1</accession>
<keyword evidence="4" id="KW-1185">Reference proteome</keyword>
<name>A0A2B7XSE1_POLH7</name>
<evidence type="ECO:0000256" key="2">
    <source>
        <dbReference type="SAM" id="Phobius"/>
    </source>
</evidence>
<reference evidence="3 4" key="1">
    <citation type="submission" date="2017-10" db="EMBL/GenBank/DDBJ databases">
        <title>Comparative genomics in systemic dimorphic fungi from Ajellomycetaceae.</title>
        <authorList>
            <person name="Munoz J.F."/>
            <person name="Mcewen J.G."/>
            <person name="Clay O.K."/>
            <person name="Cuomo C.A."/>
        </authorList>
    </citation>
    <scope>NUCLEOTIDE SEQUENCE [LARGE SCALE GENOMIC DNA]</scope>
    <source>
        <strain evidence="3 4">UAMH7299</strain>
    </source>
</reference>
<evidence type="ECO:0000313" key="3">
    <source>
        <dbReference type="EMBL" id="PGH12136.1"/>
    </source>
</evidence>
<evidence type="ECO:0000256" key="1">
    <source>
        <dbReference type="SAM" id="MobiDB-lite"/>
    </source>
</evidence>
<feature type="compositionally biased region" description="Basic and acidic residues" evidence="1">
    <location>
        <begin position="833"/>
        <end position="843"/>
    </location>
</feature>
<feature type="transmembrane region" description="Helical" evidence="2">
    <location>
        <begin position="100"/>
        <end position="118"/>
    </location>
</feature>
<keyword evidence="2" id="KW-1133">Transmembrane helix</keyword>
<dbReference type="Proteomes" id="UP000224634">
    <property type="component" value="Unassembled WGS sequence"/>
</dbReference>
<keyword evidence="2" id="KW-0812">Transmembrane</keyword>
<sequence length="907" mass="101743">MEPGNIVVLAGVSIAAISVIAVGVAACWKAARLAKESPKPADTEENSPPSTRHITERPVPMAPIYDLLLQPRHDVLAAGPSPRSPRAAVPVTNRISLKTFLMLLTGTLCIFIVGVFFWKLGDFLRRFTVGKVLGGGKAASVRYARTWYGWIPLDKYNSRKERRNRRFNKLRNMLARRSSHADYNWVFWDPGGDALDESPRGKRPANRATGRLKSNNLVQEDAIEISGPSLRDSGKPANPIMNSNQDVTNVRRPTDTERSGSSMSSSLRGASKVVGTMVGRKRRPPISQMLMHLDGVNERLISSVLSNSLNHAHNSRACSSSEHGSYPLMKRKARSESPLPTFPAPTGAIPTRSFFSLHYTSASHADGITERGIPRPRNVISEEGIRPLHTIPQFDGPSEQKRQDMHEQLQLDNCELLPPLMPDKMLLARRYKAWAARMQLHAFEQTPPQLRGVAGRPGSPLSSILASMMSSCQDSESSLVKVMVTARDSGAECLPIDISGQPSTACHWQGVTTRASHRHKSMRIPLNGYSLDGNGDSGLYIINSHKRPRSSSHSCNHSLPIPISQPAGNVSINPLPSRSISTTEDRHIQFRAMRNRRMSRSDPPPFSKRRLSDPEIRLIHDLDRKLEWLTSEVEPGRKPFHFLILANHWLNRQTWRVMDPVSRVASTTRRTYGDPRFNYPRPQEQVELEKQKYREPQRQKAHTPHIDSWRLAVNKVRRCSGLRELLKSIELYDGSADEPPDGAIDPACWILRRPPQGFEMSEKQKNAYYEGGTGWHEKLDTWQKIPRVYRIRNFVHEGRVNRRRIAEVARSAKRTCQKTARKVTPSGRPGNKSKTDPGREIRNRQSGCGSIPRRQPKKGTPRLKDVARSLRPVLKTRFVQAPSTTISEVAGHLPTSQLPSPPEVSLD</sequence>
<dbReference type="STRING" id="1447883.A0A2B7XSE1"/>
<feature type="compositionally biased region" description="Low complexity" evidence="1">
    <location>
        <begin position="259"/>
        <end position="271"/>
    </location>
</feature>
<keyword evidence="2" id="KW-0472">Membrane</keyword>
<feature type="compositionally biased region" description="Basic residues" evidence="1">
    <location>
        <begin position="811"/>
        <end position="821"/>
    </location>
</feature>
<organism evidence="3 4">
    <name type="scientific">Polytolypa hystricis (strain UAMH7299)</name>
    <dbReference type="NCBI Taxonomy" id="1447883"/>
    <lineage>
        <taxon>Eukaryota</taxon>
        <taxon>Fungi</taxon>
        <taxon>Dikarya</taxon>
        <taxon>Ascomycota</taxon>
        <taxon>Pezizomycotina</taxon>
        <taxon>Eurotiomycetes</taxon>
        <taxon>Eurotiomycetidae</taxon>
        <taxon>Onygenales</taxon>
        <taxon>Onygenales incertae sedis</taxon>
        <taxon>Polytolypa</taxon>
    </lineage>
</organism>
<feature type="region of interest" description="Disordered" evidence="1">
    <location>
        <begin position="227"/>
        <end position="274"/>
    </location>
</feature>
<feature type="region of interest" description="Disordered" evidence="1">
    <location>
        <begin position="811"/>
        <end position="907"/>
    </location>
</feature>